<dbReference type="AlphaFoldDB" id="A0A699S807"/>
<reference evidence="2" key="1">
    <citation type="journal article" date="2019" name="Sci. Rep.">
        <title>Draft genome of Tanacetum cinerariifolium, the natural source of mosquito coil.</title>
        <authorList>
            <person name="Yamashiro T."/>
            <person name="Shiraishi A."/>
            <person name="Satake H."/>
            <person name="Nakayama K."/>
        </authorList>
    </citation>
    <scope>NUCLEOTIDE SEQUENCE</scope>
</reference>
<protein>
    <submittedName>
        <fullName evidence="2">Uncharacterized protein</fullName>
    </submittedName>
</protein>
<evidence type="ECO:0000256" key="1">
    <source>
        <dbReference type="SAM" id="MobiDB-lite"/>
    </source>
</evidence>
<proteinExistence type="predicted"/>
<accession>A0A699S807</accession>
<dbReference type="EMBL" id="BKCJ011144298">
    <property type="protein sequence ID" value="GFC93602.1"/>
    <property type="molecule type" value="Genomic_DNA"/>
</dbReference>
<comment type="caution">
    <text evidence="2">The sequence shown here is derived from an EMBL/GenBank/DDBJ whole genome shotgun (WGS) entry which is preliminary data.</text>
</comment>
<name>A0A699S807_TANCI</name>
<feature type="region of interest" description="Disordered" evidence="1">
    <location>
        <begin position="44"/>
        <end position="108"/>
    </location>
</feature>
<sequence length="174" mass="18592">MAKSVDEDVPVKEPQVYAADADMQKALEASLKSMYDVPRCPLPPVVIREPESRKNQSLPEVAGKGKAKVTKEQVAHDLLSLQKPKKKSPTDQYILQRRTSTPTGSSRDDESLYVELGHCADVTGVETDGLGGALGAVDLVFRAGLVGFGAGESGSLPVSPAGYRRCLATFAKYS</sequence>
<organism evidence="2">
    <name type="scientific">Tanacetum cinerariifolium</name>
    <name type="common">Dalmatian daisy</name>
    <name type="synonym">Chrysanthemum cinerariifolium</name>
    <dbReference type="NCBI Taxonomy" id="118510"/>
    <lineage>
        <taxon>Eukaryota</taxon>
        <taxon>Viridiplantae</taxon>
        <taxon>Streptophyta</taxon>
        <taxon>Embryophyta</taxon>
        <taxon>Tracheophyta</taxon>
        <taxon>Spermatophyta</taxon>
        <taxon>Magnoliopsida</taxon>
        <taxon>eudicotyledons</taxon>
        <taxon>Gunneridae</taxon>
        <taxon>Pentapetalae</taxon>
        <taxon>asterids</taxon>
        <taxon>campanulids</taxon>
        <taxon>Asterales</taxon>
        <taxon>Asteraceae</taxon>
        <taxon>Asteroideae</taxon>
        <taxon>Anthemideae</taxon>
        <taxon>Anthemidinae</taxon>
        <taxon>Tanacetum</taxon>
    </lineage>
</organism>
<feature type="compositionally biased region" description="Polar residues" evidence="1">
    <location>
        <begin position="90"/>
        <end position="105"/>
    </location>
</feature>
<gene>
    <name evidence="2" type="ORF">Tci_865572</name>
</gene>
<evidence type="ECO:0000313" key="2">
    <source>
        <dbReference type="EMBL" id="GFC93602.1"/>
    </source>
</evidence>